<gene>
    <name evidence="1" type="ORF">EYF80_031781</name>
</gene>
<proteinExistence type="predicted"/>
<reference evidence="1 2" key="1">
    <citation type="submission" date="2019-03" db="EMBL/GenBank/DDBJ databases">
        <title>First draft genome of Liparis tanakae, snailfish: a comprehensive survey of snailfish specific genes.</title>
        <authorList>
            <person name="Kim W."/>
            <person name="Song I."/>
            <person name="Jeong J.-H."/>
            <person name="Kim D."/>
            <person name="Kim S."/>
            <person name="Ryu S."/>
            <person name="Song J.Y."/>
            <person name="Lee S.K."/>
        </authorList>
    </citation>
    <scope>NUCLEOTIDE SEQUENCE [LARGE SCALE GENOMIC DNA]</scope>
    <source>
        <tissue evidence="1">Muscle</tissue>
    </source>
</reference>
<evidence type="ECO:0000313" key="1">
    <source>
        <dbReference type="EMBL" id="TNN58033.1"/>
    </source>
</evidence>
<name>A0A4Z2GZ27_9TELE</name>
<dbReference type="PROSITE" id="PS51257">
    <property type="entry name" value="PROKAR_LIPOPROTEIN"/>
    <property type="match status" value="1"/>
</dbReference>
<comment type="caution">
    <text evidence="1">The sequence shown here is derived from an EMBL/GenBank/DDBJ whole genome shotgun (WGS) entry which is preliminary data.</text>
</comment>
<accession>A0A4Z2GZ27</accession>
<dbReference type="EMBL" id="SRLO01000391">
    <property type="protein sequence ID" value="TNN58033.1"/>
    <property type="molecule type" value="Genomic_DNA"/>
</dbReference>
<organism evidence="1 2">
    <name type="scientific">Liparis tanakae</name>
    <name type="common">Tanaka's snailfish</name>
    <dbReference type="NCBI Taxonomy" id="230148"/>
    <lineage>
        <taxon>Eukaryota</taxon>
        <taxon>Metazoa</taxon>
        <taxon>Chordata</taxon>
        <taxon>Craniata</taxon>
        <taxon>Vertebrata</taxon>
        <taxon>Euteleostomi</taxon>
        <taxon>Actinopterygii</taxon>
        <taxon>Neopterygii</taxon>
        <taxon>Teleostei</taxon>
        <taxon>Neoteleostei</taxon>
        <taxon>Acanthomorphata</taxon>
        <taxon>Eupercaria</taxon>
        <taxon>Perciformes</taxon>
        <taxon>Cottioidei</taxon>
        <taxon>Cottales</taxon>
        <taxon>Liparidae</taxon>
        <taxon>Liparis</taxon>
    </lineage>
</organism>
<dbReference type="Proteomes" id="UP000314294">
    <property type="component" value="Unassembled WGS sequence"/>
</dbReference>
<dbReference type="AlphaFoldDB" id="A0A4Z2GZ27"/>
<keyword evidence="2" id="KW-1185">Reference proteome</keyword>
<protein>
    <submittedName>
        <fullName evidence="1">Uncharacterized protein</fullName>
    </submittedName>
</protein>
<sequence>MLRRRRYETSKLTPYSKQDTQMVSSSSSLLSCERGISTVQRWIRLLSAFFITHRKHANRAE</sequence>
<evidence type="ECO:0000313" key="2">
    <source>
        <dbReference type="Proteomes" id="UP000314294"/>
    </source>
</evidence>